<gene>
    <name evidence="3" type="ORF">GCM10022409_12870</name>
</gene>
<feature type="domain" description="NADP-dependent oxidoreductase" evidence="2">
    <location>
        <begin position="47"/>
        <end position="329"/>
    </location>
</feature>
<dbReference type="SUPFAM" id="SSF51430">
    <property type="entry name" value="NAD(P)-linked oxidoreductase"/>
    <property type="match status" value="1"/>
</dbReference>
<dbReference type="PANTHER" id="PTHR43625">
    <property type="entry name" value="AFLATOXIN B1 ALDEHYDE REDUCTASE"/>
    <property type="match status" value="1"/>
</dbReference>
<reference evidence="4" key="1">
    <citation type="journal article" date="2019" name="Int. J. Syst. Evol. Microbiol.">
        <title>The Global Catalogue of Microorganisms (GCM) 10K type strain sequencing project: providing services to taxonomists for standard genome sequencing and annotation.</title>
        <authorList>
            <consortium name="The Broad Institute Genomics Platform"/>
            <consortium name="The Broad Institute Genome Sequencing Center for Infectious Disease"/>
            <person name="Wu L."/>
            <person name="Ma J."/>
        </authorList>
    </citation>
    <scope>NUCLEOTIDE SEQUENCE [LARGE SCALE GENOMIC DNA]</scope>
    <source>
        <strain evidence="4">JCM 17225</strain>
    </source>
</reference>
<evidence type="ECO:0000259" key="2">
    <source>
        <dbReference type="Pfam" id="PF00248"/>
    </source>
</evidence>
<sequence length="344" mass="37484">MSYQDSIKINCNMTTEIKRVALGSQGLEVPVEGLGCMGMTAGIDGMSVYGEADETESLATLHRALELGINLLDTADLYGPMLNERLVAKVLPGRRANIILATKFGFEVSDDEKFTGKLNGRPEYARKSIERSLRNLGTDYIDLYYLHRLDPETPIEDSVGMMSRFVEEGKVRFLGLSEVSGDILRRAHAVHPITALQTEYSLFDRGVEETGALQAARELGIGFVGYSPLGRGFLSGDIKTPDDFEPNDSRRWFPRYQGDNFYKNLALVEKLQALAQAKGVTAAQLALAWVLAQGVVAIPGTKRRKYLEQNVAAASIVLSPAELAELEAIMPVGSSAGAAYPAGF</sequence>
<dbReference type="Proteomes" id="UP001501469">
    <property type="component" value="Unassembled WGS sequence"/>
</dbReference>
<dbReference type="CDD" id="cd19076">
    <property type="entry name" value="AKR_AKR13A_13D"/>
    <property type="match status" value="1"/>
</dbReference>
<dbReference type="Pfam" id="PF00248">
    <property type="entry name" value="Aldo_ket_red"/>
    <property type="match status" value="1"/>
</dbReference>
<protein>
    <submittedName>
        <fullName evidence="3">Aldo/keto reductase</fullName>
    </submittedName>
</protein>
<evidence type="ECO:0000313" key="4">
    <source>
        <dbReference type="Proteomes" id="UP001501469"/>
    </source>
</evidence>
<keyword evidence="1" id="KW-0560">Oxidoreductase</keyword>
<accession>A0ABP7TR84</accession>
<comment type="caution">
    <text evidence="3">The sequence shown here is derived from an EMBL/GenBank/DDBJ whole genome shotgun (WGS) entry which is preliminary data.</text>
</comment>
<name>A0ABP7TR84_9BACT</name>
<organism evidence="3 4">
    <name type="scientific">Hymenobacter glaciei</name>
    <dbReference type="NCBI Taxonomy" id="877209"/>
    <lineage>
        <taxon>Bacteria</taxon>
        <taxon>Pseudomonadati</taxon>
        <taxon>Bacteroidota</taxon>
        <taxon>Cytophagia</taxon>
        <taxon>Cytophagales</taxon>
        <taxon>Hymenobacteraceae</taxon>
        <taxon>Hymenobacter</taxon>
    </lineage>
</organism>
<dbReference type="Gene3D" id="3.20.20.100">
    <property type="entry name" value="NADP-dependent oxidoreductase domain"/>
    <property type="match status" value="1"/>
</dbReference>
<dbReference type="InterPro" id="IPR023210">
    <property type="entry name" value="NADP_OxRdtase_dom"/>
</dbReference>
<proteinExistence type="predicted"/>
<dbReference type="EMBL" id="BAABDK010000010">
    <property type="protein sequence ID" value="GAA4030053.1"/>
    <property type="molecule type" value="Genomic_DNA"/>
</dbReference>
<dbReference type="PANTHER" id="PTHR43625:SF40">
    <property type="entry name" value="ALDO-KETO REDUCTASE YAKC [NADP(+)]"/>
    <property type="match status" value="1"/>
</dbReference>
<evidence type="ECO:0000313" key="3">
    <source>
        <dbReference type="EMBL" id="GAA4030053.1"/>
    </source>
</evidence>
<keyword evidence="4" id="KW-1185">Reference proteome</keyword>
<dbReference type="InterPro" id="IPR050791">
    <property type="entry name" value="Aldo-Keto_reductase"/>
</dbReference>
<evidence type="ECO:0000256" key="1">
    <source>
        <dbReference type="ARBA" id="ARBA00023002"/>
    </source>
</evidence>
<dbReference type="InterPro" id="IPR036812">
    <property type="entry name" value="NAD(P)_OxRdtase_dom_sf"/>
</dbReference>